<protein>
    <submittedName>
        <fullName evidence="1">Uncharacterized protein</fullName>
    </submittedName>
</protein>
<gene>
    <name evidence="1" type="ORF">ILUMI_12220</name>
</gene>
<evidence type="ECO:0000313" key="2">
    <source>
        <dbReference type="Proteomes" id="UP000801492"/>
    </source>
</evidence>
<accession>A0A8K0GD59</accession>
<keyword evidence="2" id="KW-1185">Reference proteome</keyword>
<proteinExistence type="predicted"/>
<evidence type="ECO:0000313" key="1">
    <source>
        <dbReference type="EMBL" id="KAF2893953.1"/>
    </source>
</evidence>
<name>A0A8K0GD59_IGNLU</name>
<dbReference type="Proteomes" id="UP000801492">
    <property type="component" value="Unassembled WGS sequence"/>
</dbReference>
<comment type="caution">
    <text evidence="1">The sequence shown here is derived from an EMBL/GenBank/DDBJ whole genome shotgun (WGS) entry which is preliminary data.</text>
</comment>
<reference evidence="1" key="1">
    <citation type="submission" date="2019-08" db="EMBL/GenBank/DDBJ databases">
        <title>The genome of the North American firefly Photinus pyralis.</title>
        <authorList>
            <consortium name="Photinus pyralis genome working group"/>
            <person name="Fallon T.R."/>
            <person name="Sander Lower S.E."/>
            <person name="Weng J.-K."/>
        </authorList>
    </citation>
    <scope>NUCLEOTIDE SEQUENCE</scope>
    <source>
        <strain evidence="1">TRF0915ILg1</strain>
        <tissue evidence="1">Whole body</tissue>
    </source>
</reference>
<dbReference type="AlphaFoldDB" id="A0A8K0GD59"/>
<dbReference type="EMBL" id="VTPC01007519">
    <property type="protein sequence ID" value="KAF2893953.1"/>
    <property type="molecule type" value="Genomic_DNA"/>
</dbReference>
<sequence length="73" mass="8580">MCTKLSKLNKAHENEKSQLKILQQLYDEGDEQWDEDDDIPLAILAKKPRMPEYVKTKWREGDLQANSRGDFTQ</sequence>
<organism evidence="1 2">
    <name type="scientific">Ignelater luminosus</name>
    <name type="common">Cucubano</name>
    <name type="synonym">Pyrophorus luminosus</name>
    <dbReference type="NCBI Taxonomy" id="2038154"/>
    <lineage>
        <taxon>Eukaryota</taxon>
        <taxon>Metazoa</taxon>
        <taxon>Ecdysozoa</taxon>
        <taxon>Arthropoda</taxon>
        <taxon>Hexapoda</taxon>
        <taxon>Insecta</taxon>
        <taxon>Pterygota</taxon>
        <taxon>Neoptera</taxon>
        <taxon>Endopterygota</taxon>
        <taxon>Coleoptera</taxon>
        <taxon>Polyphaga</taxon>
        <taxon>Elateriformia</taxon>
        <taxon>Elateroidea</taxon>
        <taxon>Elateridae</taxon>
        <taxon>Agrypninae</taxon>
        <taxon>Pyrophorini</taxon>
        <taxon>Ignelater</taxon>
    </lineage>
</organism>